<proteinExistence type="predicted"/>
<dbReference type="EMBL" id="CM000784">
    <property type="protein sequence ID" value="AQK95464.1"/>
    <property type="molecule type" value="Genomic_DNA"/>
</dbReference>
<dbReference type="InParanoid" id="A0A1D6FVJ6"/>
<organism evidence="1">
    <name type="scientific">Zea mays</name>
    <name type="common">Maize</name>
    <dbReference type="NCBI Taxonomy" id="4577"/>
    <lineage>
        <taxon>Eukaryota</taxon>
        <taxon>Viridiplantae</taxon>
        <taxon>Streptophyta</taxon>
        <taxon>Embryophyta</taxon>
        <taxon>Tracheophyta</taxon>
        <taxon>Spermatophyta</taxon>
        <taxon>Magnoliopsida</taxon>
        <taxon>Liliopsida</taxon>
        <taxon>Poales</taxon>
        <taxon>Poaceae</taxon>
        <taxon>PACMAD clade</taxon>
        <taxon>Panicoideae</taxon>
        <taxon>Andropogonodae</taxon>
        <taxon>Andropogoneae</taxon>
        <taxon>Tripsacinae</taxon>
        <taxon>Zea</taxon>
    </lineage>
</organism>
<evidence type="ECO:0000313" key="1">
    <source>
        <dbReference type="EMBL" id="AQK95464.1"/>
    </source>
</evidence>
<dbReference type="AlphaFoldDB" id="A0A1D6FVJ6"/>
<protein>
    <submittedName>
        <fullName evidence="1">Protein REVEILLE 8</fullName>
    </submittedName>
</protein>
<reference evidence="1" key="1">
    <citation type="submission" date="2015-12" db="EMBL/GenBank/DDBJ databases">
        <title>Update maize B73 reference genome by single molecule sequencing technologies.</title>
        <authorList>
            <consortium name="Maize Genome Sequencing Project"/>
            <person name="Ware D."/>
        </authorList>
    </citation>
    <scope>NUCLEOTIDE SEQUENCE</scope>
    <source>
        <tissue evidence="1">Seedling</tissue>
    </source>
</reference>
<sequence length="203" mass="21431">MNISILFPGMQGLDLEWAAGASVPGAAAAARVNADAQRQSAPPLFAAGNFAWRRISIPAAKTLVEKMTELVRAGSGGSRFIGAPSLSDTIIEWAGGGGGGSGSASEAPAMGAVQDQQQIELPLSPEDVPFAQVYRFVGDMFDADAPVPVEAHLQKLKEMDDITAKTVLLVLRNLENNLSTPQFEPVRRLLSTYDPTRALSGQL</sequence>
<accession>A0A1D6FVJ6</accession>
<dbReference type="STRING" id="4577.A0A1D6FVJ6"/>
<dbReference type="Pfam" id="PF24904">
    <property type="entry name" value="RVE6"/>
    <property type="match status" value="1"/>
</dbReference>
<gene>
    <name evidence="1" type="ORF">ZEAMMB73_Zm00001d011020</name>
</gene>
<name>A0A1D6FVJ6_MAIZE</name>